<evidence type="ECO:0000256" key="6">
    <source>
        <dbReference type="ARBA" id="ARBA00022692"/>
    </source>
</evidence>
<keyword evidence="11" id="KW-0282">Flagellum</keyword>
<evidence type="ECO:0000256" key="7">
    <source>
        <dbReference type="ARBA" id="ARBA00022779"/>
    </source>
</evidence>
<dbReference type="PANTHER" id="PTHR35091">
    <property type="entry name" value="FLAGELLAR PROTEIN FLIL"/>
    <property type="match status" value="1"/>
</dbReference>
<accession>A0ABS7AIQ8</accession>
<evidence type="ECO:0000256" key="5">
    <source>
        <dbReference type="ARBA" id="ARBA00022500"/>
    </source>
</evidence>
<evidence type="ECO:0000256" key="10">
    <source>
        <dbReference type="RuleBase" id="RU364125"/>
    </source>
</evidence>
<sequence>MANKEKDTKEGKGGGMKKIIIFVLALVLVGGGVFAGTYMFMQKNNQVAVKEKPIECVYVDLGEMTVNLADEGGKRYFKGKISVGYDVSDKDAPTEMEAKKVVIRDTTIFYLKALKLEFMNDPKNEQKIKTELMDKINKQLAKCKVVDIRFDSIITQ</sequence>
<dbReference type="Proteomes" id="UP001519921">
    <property type="component" value="Unassembled WGS sequence"/>
</dbReference>
<keyword evidence="4 10" id="KW-1003">Cell membrane</keyword>
<comment type="function">
    <text evidence="1 10">Controls the rotational direction of flagella during chemotaxis.</text>
</comment>
<name>A0ABS7AIQ8_9CLOT</name>
<comment type="caution">
    <text evidence="11">The sequence shown here is derived from an EMBL/GenBank/DDBJ whole genome shotgun (WGS) entry which is preliminary data.</text>
</comment>
<evidence type="ECO:0000256" key="4">
    <source>
        <dbReference type="ARBA" id="ARBA00022475"/>
    </source>
</evidence>
<feature type="transmembrane region" description="Helical" evidence="10">
    <location>
        <begin position="20"/>
        <end position="41"/>
    </location>
</feature>
<evidence type="ECO:0000256" key="3">
    <source>
        <dbReference type="ARBA" id="ARBA00008281"/>
    </source>
</evidence>
<dbReference type="PANTHER" id="PTHR35091:SF2">
    <property type="entry name" value="FLAGELLAR PROTEIN FLIL"/>
    <property type="match status" value="1"/>
</dbReference>
<reference evidence="11 12" key="1">
    <citation type="submission" date="2021-07" db="EMBL/GenBank/DDBJ databases">
        <title>Clostridium weizhouense sp. nov., an anaerobic bacterium isolated from activated sludge of Petroleum wastewater.</title>
        <authorList>
            <person name="Li Q."/>
        </authorList>
    </citation>
    <scope>NUCLEOTIDE SEQUENCE [LARGE SCALE GENOMIC DNA]</scope>
    <source>
        <strain evidence="11 12">YB-6</strain>
    </source>
</reference>
<proteinExistence type="inferred from homology"/>
<evidence type="ECO:0000256" key="1">
    <source>
        <dbReference type="ARBA" id="ARBA00002254"/>
    </source>
</evidence>
<keyword evidence="9 10" id="KW-0472">Membrane</keyword>
<keyword evidence="11" id="KW-0966">Cell projection</keyword>
<keyword evidence="6 10" id="KW-0812">Transmembrane</keyword>
<dbReference type="Pfam" id="PF03748">
    <property type="entry name" value="FliL"/>
    <property type="match status" value="1"/>
</dbReference>
<keyword evidence="12" id="KW-1185">Reference proteome</keyword>
<gene>
    <name evidence="11" type="ORF">KYD98_00425</name>
</gene>
<evidence type="ECO:0000313" key="12">
    <source>
        <dbReference type="Proteomes" id="UP001519921"/>
    </source>
</evidence>
<evidence type="ECO:0000256" key="9">
    <source>
        <dbReference type="ARBA" id="ARBA00023136"/>
    </source>
</evidence>
<dbReference type="EMBL" id="JAHXPT010000001">
    <property type="protein sequence ID" value="MBW6408550.1"/>
    <property type="molecule type" value="Genomic_DNA"/>
</dbReference>
<keyword evidence="11" id="KW-0969">Cilium</keyword>
<dbReference type="InterPro" id="IPR005503">
    <property type="entry name" value="FliL"/>
</dbReference>
<organism evidence="11 12">
    <name type="scientific">Clostridium weizhouense</name>
    <dbReference type="NCBI Taxonomy" id="2859781"/>
    <lineage>
        <taxon>Bacteria</taxon>
        <taxon>Bacillati</taxon>
        <taxon>Bacillota</taxon>
        <taxon>Clostridia</taxon>
        <taxon>Eubacteriales</taxon>
        <taxon>Clostridiaceae</taxon>
        <taxon>Clostridium</taxon>
    </lineage>
</organism>
<evidence type="ECO:0000313" key="11">
    <source>
        <dbReference type="EMBL" id="MBW6408550.1"/>
    </source>
</evidence>
<comment type="subcellular location">
    <subcellularLocation>
        <location evidence="2">Cell membrane</location>
        <topology evidence="2">Single-pass membrane protein</topology>
    </subcellularLocation>
</comment>
<comment type="similarity">
    <text evidence="3 10">Belongs to the FliL family.</text>
</comment>
<keyword evidence="8 10" id="KW-1133">Transmembrane helix</keyword>
<keyword evidence="5 10" id="KW-0145">Chemotaxis</keyword>
<evidence type="ECO:0000256" key="8">
    <source>
        <dbReference type="ARBA" id="ARBA00022989"/>
    </source>
</evidence>
<dbReference type="RefSeq" id="WP_219777613.1">
    <property type="nucleotide sequence ID" value="NZ_JAHXPT010000001.1"/>
</dbReference>
<keyword evidence="7 10" id="KW-0283">Flagellar rotation</keyword>
<evidence type="ECO:0000256" key="2">
    <source>
        <dbReference type="ARBA" id="ARBA00004162"/>
    </source>
</evidence>
<protein>
    <recommendedName>
        <fullName evidence="10">Flagellar protein FliL</fullName>
    </recommendedName>
</protein>